<protein>
    <submittedName>
        <fullName evidence="1">Uncharacterized protein</fullName>
    </submittedName>
</protein>
<sequence length="415" mass="47392">MTMGSYNGLPLDDDILDRIMTFCPTFGTLQSTILVSKAFHRVFQAHPKSINRSVAYNIVGPALPQALRVVRYPYDGYTSDGDPSTMAEVCPEDHDPSVITAEEKETLQENSRVVAVLEDIYSLTNKDRTSKTSVLTSEESWRFRRAMYRIMLYCHLFPGNRYSKEEIDPSDEELVDKIRKQRISILSDYPTDDLRELHSAVKFLCNIFDSVTNAQSNVTEALLSTGPSGVLRAWQHRSYHVLEDDIDLMFFEDDEEIPIFIKSTARTTPARVVLPPGGLKLYTAANWDRFPIILTNLLKNNLKLNQTVAQPFYAATAHLVNSDALGPFLGDLFALKIHTAPAFDDWEKTDSYCFMCFTKFLEEHLWIWFLEERTKGGWTSPEDCWYGWNCRTQVHKPSHAETKNHLCIPKKGDPA</sequence>
<dbReference type="OrthoDB" id="2745518at2759"/>
<dbReference type="EMBL" id="JACAZI010000015">
    <property type="protein sequence ID" value="KAF7344101.1"/>
    <property type="molecule type" value="Genomic_DNA"/>
</dbReference>
<dbReference type="AlphaFoldDB" id="A0A8H6XP99"/>
<evidence type="ECO:0000313" key="1">
    <source>
        <dbReference type="EMBL" id="KAF7344101.1"/>
    </source>
</evidence>
<keyword evidence="2" id="KW-1185">Reference proteome</keyword>
<evidence type="ECO:0000313" key="2">
    <source>
        <dbReference type="Proteomes" id="UP000620124"/>
    </source>
</evidence>
<accession>A0A8H6XP99</accession>
<gene>
    <name evidence="1" type="ORF">MVEN_01699800</name>
</gene>
<organism evidence="1 2">
    <name type="scientific">Mycena venus</name>
    <dbReference type="NCBI Taxonomy" id="2733690"/>
    <lineage>
        <taxon>Eukaryota</taxon>
        <taxon>Fungi</taxon>
        <taxon>Dikarya</taxon>
        <taxon>Basidiomycota</taxon>
        <taxon>Agaricomycotina</taxon>
        <taxon>Agaricomycetes</taxon>
        <taxon>Agaricomycetidae</taxon>
        <taxon>Agaricales</taxon>
        <taxon>Marasmiineae</taxon>
        <taxon>Mycenaceae</taxon>
        <taxon>Mycena</taxon>
    </lineage>
</organism>
<proteinExistence type="predicted"/>
<comment type="caution">
    <text evidence="1">The sequence shown here is derived from an EMBL/GenBank/DDBJ whole genome shotgun (WGS) entry which is preliminary data.</text>
</comment>
<dbReference type="Proteomes" id="UP000620124">
    <property type="component" value="Unassembled WGS sequence"/>
</dbReference>
<reference evidence="1" key="1">
    <citation type="submission" date="2020-05" db="EMBL/GenBank/DDBJ databases">
        <title>Mycena genomes resolve the evolution of fungal bioluminescence.</title>
        <authorList>
            <person name="Tsai I.J."/>
        </authorList>
    </citation>
    <scope>NUCLEOTIDE SEQUENCE</scope>
    <source>
        <strain evidence="1">CCC161011</strain>
    </source>
</reference>
<name>A0A8H6XP99_9AGAR</name>